<protein>
    <submittedName>
        <fullName evidence="1">Uncharacterized protein</fullName>
    </submittedName>
</protein>
<name>A0ABY4PQ11_9ACTN</name>
<proteinExistence type="predicted"/>
<evidence type="ECO:0000313" key="1">
    <source>
        <dbReference type="EMBL" id="UQT55354.1"/>
    </source>
</evidence>
<accession>A0ABY4PQ11</accession>
<dbReference type="Proteomes" id="UP000829992">
    <property type="component" value="Chromosome"/>
</dbReference>
<evidence type="ECO:0000313" key="2">
    <source>
        <dbReference type="Proteomes" id="UP000829992"/>
    </source>
</evidence>
<gene>
    <name evidence="1" type="ORF">M4V62_09740</name>
</gene>
<organism evidence="1 2">
    <name type="scientific">Streptomyces durmitorensis</name>
    <dbReference type="NCBI Taxonomy" id="319947"/>
    <lineage>
        <taxon>Bacteria</taxon>
        <taxon>Bacillati</taxon>
        <taxon>Actinomycetota</taxon>
        <taxon>Actinomycetes</taxon>
        <taxon>Kitasatosporales</taxon>
        <taxon>Streptomycetaceae</taxon>
        <taxon>Streptomyces</taxon>
    </lineage>
</organism>
<dbReference type="RefSeq" id="WP_249586843.1">
    <property type="nucleotide sequence ID" value="NZ_BAAAQL010000008.1"/>
</dbReference>
<reference evidence="1 2" key="1">
    <citation type="submission" date="2022-05" db="EMBL/GenBank/DDBJ databases">
        <authorList>
            <person name="Zhou X."/>
            <person name="Li K."/>
            <person name="Man Y."/>
        </authorList>
    </citation>
    <scope>NUCLEOTIDE SEQUENCE [LARGE SCALE GENOMIC DNA]</scope>
    <source>
        <strain evidence="1 2">MS405</strain>
    </source>
</reference>
<sequence length="59" mass="6573">MEVPAGQRAAIAEIVQAVREDQHWRVGVLLDQFVVDADLAALFALREALADAVFRRKEP</sequence>
<dbReference type="EMBL" id="CP097289">
    <property type="protein sequence ID" value="UQT55354.1"/>
    <property type="molecule type" value="Genomic_DNA"/>
</dbReference>
<keyword evidence="2" id="KW-1185">Reference proteome</keyword>